<dbReference type="InterPro" id="IPR000092">
    <property type="entry name" value="Polyprenyl_synt"/>
</dbReference>
<proteinExistence type="inferred from homology"/>
<evidence type="ECO:0000256" key="2">
    <source>
        <dbReference type="ARBA" id="ARBA00006706"/>
    </source>
</evidence>
<dbReference type="RefSeq" id="WP_071164153.1">
    <property type="nucleotide sequence ID" value="NZ_CP017812.1"/>
</dbReference>
<dbReference type="GO" id="GO:0046872">
    <property type="term" value="F:metal ion binding"/>
    <property type="evidence" value="ECO:0007669"/>
    <property type="project" value="UniProtKB-KW"/>
</dbReference>
<dbReference type="AlphaFoldDB" id="A0A1D9MK57"/>
<accession>A0A1D9MK57</accession>
<dbReference type="GO" id="GO:0008299">
    <property type="term" value="P:isoprenoid biosynthetic process"/>
    <property type="evidence" value="ECO:0007669"/>
    <property type="project" value="InterPro"/>
</dbReference>
<dbReference type="SFLD" id="SFLDS00005">
    <property type="entry name" value="Isoprenoid_Synthase_Type_I"/>
    <property type="match status" value="1"/>
</dbReference>
<evidence type="ECO:0000313" key="7">
    <source>
        <dbReference type="EMBL" id="AOZ72687.1"/>
    </source>
</evidence>
<dbReference type="Pfam" id="PF00348">
    <property type="entry name" value="polyprenyl_synt"/>
    <property type="match status" value="1"/>
</dbReference>
<keyword evidence="5" id="KW-0460">Magnesium</keyword>
<dbReference type="Gene3D" id="1.10.600.10">
    <property type="entry name" value="Farnesyl Diphosphate Synthase"/>
    <property type="match status" value="1"/>
</dbReference>
<gene>
    <name evidence="7" type="ORF">BK816_04765</name>
</gene>
<keyword evidence="8" id="KW-1185">Reference proteome</keyword>
<sequence length="361" mass="39542">MHSTDHSQFLISDEQFFLQAVETELAASCQWIKELSVQSAEILIEALTESTLAGKKLRPLCLLAGYALGHDKTDEQGWKRLVKMGAALEFFQASALIHDDLIDHSLLRRGRPTTHIRGTQVASERKYPNPSDFGVGLAILAGDLALGTAYQLAAESFLDHPQQNAGNFAFHRMCTRVNIGQFLDLQAEALPLDEHFTSQIPEEVISYKTAGYSVIDPVKLGALLANLSPEKCDKIADALAPWGLAFQLRDDQLGAFALASQTGKTSGSDLLEGKRTVLLATALSLGSDEQKAKIQALFAQSKRSEQDIKLIQELLTQSGAKSELEKRIARLYSLGQEQLESLNLPSDQLSKLGDALINREK</sequence>
<dbReference type="PANTHER" id="PTHR12001:SF85">
    <property type="entry name" value="SHORT CHAIN ISOPRENYL DIPHOSPHATE SYNTHASE"/>
    <property type="match status" value="1"/>
</dbReference>
<dbReference type="OrthoDB" id="4497239at2"/>
<dbReference type="CDD" id="cd00685">
    <property type="entry name" value="Trans_IPPS_HT"/>
    <property type="match status" value="1"/>
</dbReference>
<name>A0A1D9MK57_9ACTO</name>
<dbReference type="SUPFAM" id="SSF48576">
    <property type="entry name" value="Terpenoid synthases"/>
    <property type="match status" value="1"/>
</dbReference>
<comment type="similarity">
    <text evidence="2 6">Belongs to the FPP/GGPP synthase family.</text>
</comment>
<evidence type="ECO:0000256" key="4">
    <source>
        <dbReference type="ARBA" id="ARBA00022723"/>
    </source>
</evidence>
<dbReference type="InterPro" id="IPR008949">
    <property type="entry name" value="Isoprenoid_synthase_dom_sf"/>
</dbReference>
<dbReference type="Proteomes" id="UP000176288">
    <property type="component" value="Chromosome"/>
</dbReference>
<dbReference type="InterPro" id="IPR033749">
    <property type="entry name" value="Polyprenyl_synt_CS"/>
</dbReference>
<evidence type="ECO:0000256" key="6">
    <source>
        <dbReference type="RuleBase" id="RU004466"/>
    </source>
</evidence>
<keyword evidence="3 6" id="KW-0808">Transferase</keyword>
<dbReference type="KEGG" id="avu:BK816_04765"/>
<comment type="cofactor">
    <cofactor evidence="1">
        <name>Mg(2+)</name>
        <dbReference type="ChEBI" id="CHEBI:18420"/>
    </cofactor>
</comment>
<evidence type="ECO:0008006" key="9">
    <source>
        <dbReference type="Google" id="ProtNLM"/>
    </source>
</evidence>
<reference evidence="7 8" key="1">
    <citation type="submission" date="2016-10" db="EMBL/GenBank/DDBJ databases">
        <title>Actinomyces aegypiusis sp. nov., isolated from the Aegypius monachus in Qinghai Tibet Plateau China.</title>
        <authorList>
            <person name="Wang Y."/>
        </authorList>
    </citation>
    <scope>NUCLEOTIDE SEQUENCE [LARGE SCALE GENOMIC DNA]</scope>
    <source>
        <strain evidence="7 8">VUL4_3</strain>
    </source>
</reference>
<organism evidence="7 8">
    <name type="scientific">Boudabousia tangfeifanii</name>
    <dbReference type="NCBI Taxonomy" id="1912795"/>
    <lineage>
        <taxon>Bacteria</taxon>
        <taxon>Bacillati</taxon>
        <taxon>Actinomycetota</taxon>
        <taxon>Actinomycetes</taxon>
        <taxon>Actinomycetales</taxon>
        <taxon>Actinomycetaceae</taxon>
        <taxon>Boudabousia</taxon>
    </lineage>
</organism>
<evidence type="ECO:0000256" key="1">
    <source>
        <dbReference type="ARBA" id="ARBA00001946"/>
    </source>
</evidence>
<dbReference type="EMBL" id="CP017812">
    <property type="protein sequence ID" value="AOZ72687.1"/>
    <property type="molecule type" value="Genomic_DNA"/>
</dbReference>
<evidence type="ECO:0000313" key="8">
    <source>
        <dbReference type="Proteomes" id="UP000176288"/>
    </source>
</evidence>
<protein>
    <recommendedName>
        <fullName evidence="9">Polyprenyl synthetase</fullName>
    </recommendedName>
</protein>
<keyword evidence="4" id="KW-0479">Metal-binding</keyword>
<dbReference type="PROSITE" id="PS00723">
    <property type="entry name" value="POLYPRENYL_SYNTHASE_1"/>
    <property type="match status" value="1"/>
</dbReference>
<dbReference type="STRING" id="1912795.BK816_04765"/>
<dbReference type="PANTHER" id="PTHR12001">
    <property type="entry name" value="GERANYLGERANYL PYROPHOSPHATE SYNTHASE"/>
    <property type="match status" value="1"/>
</dbReference>
<evidence type="ECO:0000256" key="3">
    <source>
        <dbReference type="ARBA" id="ARBA00022679"/>
    </source>
</evidence>
<dbReference type="GO" id="GO:0004659">
    <property type="term" value="F:prenyltransferase activity"/>
    <property type="evidence" value="ECO:0007669"/>
    <property type="project" value="InterPro"/>
</dbReference>
<evidence type="ECO:0000256" key="5">
    <source>
        <dbReference type="ARBA" id="ARBA00022842"/>
    </source>
</evidence>